<dbReference type="RefSeq" id="WP_167928560.1">
    <property type="nucleotide sequence ID" value="NZ_JAATVY010000034.1"/>
</dbReference>
<dbReference type="EMBL" id="JAATVY010000034">
    <property type="protein sequence ID" value="NJC73653.1"/>
    <property type="molecule type" value="Genomic_DNA"/>
</dbReference>
<protein>
    <submittedName>
        <fullName evidence="1">Uncharacterized protein</fullName>
    </submittedName>
</protein>
<evidence type="ECO:0000313" key="1">
    <source>
        <dbReference type="EMBL" id="NJC73653.1"/>
    </source>
</evidence>
<dbReference type="Proteomes" id="UP000722989">
    <property type="component" value="Unassembled WGS sequence"/>
</dbReference>
<proteinExistence type="predicted"/>
<name>A0ABX0Y6K1_9ACTN</name>
<evidence type="ECO:0000313" key="2">
    <source>
        <dbReference type="Proteomes" id="UP000722989"/>
    </source>
</evidence>
<comment type="caution">
    <text evidence="1">The sequence shown here is derived from an EMBL/GenBank/DDBJ whole genome shotgun (WGS) entry which is preliminary data.</text>
</comment>
<gene>
    <name evidence="1" type="ORF">HC031_28595</name>
</gene>
<accession>A0ABX0Y6K1</accession>
<reference evidence="1 2" key="1">
    <citation type="submission" date="2020-03" db="EMBL/GenBank/DDBJ databases">
        <title>WGS of the type strain of Planosporangium spp.</title>
        <authorList>
            <person name="Thawai C."/>
        </authorList>
    </citation>
    <scope>NUCLEOTIDE SEQUENCE [LARGE SCALE GENOMIC DNA]</scope>
    <source>
        <strain evidence="1 2">TBRC 5610</strain>
    </source>
</reference>
<keyword evidence="2" id="KW-1185">Reference proteome</keyword>
<organism evidence="1 2">
    <name type="scientific">Planosporangium thailandense</name>
    <dbReference type="NCBI Taxonomy" id="765197"/>
    <lineage>
        <taxon>Bacteria</taxon>
        <taxon>Bacillati</taxon>
        <taxon>Actinomycetota</taxon>
        <taxon>Actinomycetes</taxon>
        <taxon>Micromonosporales</taxon>
        <taxon>Micromonosporaceae</taxon>
        <taxon>Planosporangium</taxon>
    </lineage>
</organism>
<sequence>MNGLLWTAIVRWERISKVVGDDTETDFGLIPVRAPVLVLTDGRRFKVRQASCYDLSARSSRHHTNTWVDHVAAELEIIRLAYSSRPETA</sequence>